<feature type="active site" evidence="11">
    <location>
        <position position="413"/>
    </location>
</feature>
<keyword evidence="7 12" id="KW-0472">Membrane</keyword>
<protein>
    <recommendedName>
        <fullName evidence="10">3-ketoacyl-CoA synthase</fullName>
        <ecNumber evidence="10">2.3.1.-</ecNumber>
    </recommendedName>
</protein>
<evidence type="ECO:0000256" key="1">
    <source>
        <dbReference type="ARBA" id="ARBA00004370"/>
    </source>
</evidence>
<dbReference type="GO" id="GO:0006633">
    <property type="term" value="P:fatty acid biosynthetic process"/>
    <property type="evidence" value="ECO:0007669"/>
    <property type="project" value="UniProtKB-UniPathway"/>
</dbReference>
<evidence type="ECO:0000256" key="9">
    <source>
        <dbReference type="ARBA" id="ARBA00047375"/>
    </source>
</evidence>
<feature type="active site" evidence="11">
    <location>
        <position position="249"/>
    </location>
</feature>
<dbReference type="GO" id="GO:0009922">
    <property type="term" value="F:fatty acid elongase activity"/>
    <property type="evidence" value="ECO:0007669"/>
    <property type="project" value="UniProtKB-EC"/>
</dbReference>
<dbReference type="InterPro" id="IPR013601">
    <property type="entry name" value="FAE1_typ3_polyketide_synth"/>
</dbReference>
<keyword evidence="5 12" id="KW-0812">Transmembrane</keyword>
<evidence type="ECO:0000256" key="3">
    <source>
        <dbReference type="ARBA" id="ARBA00005531"/>
    </source>
</evidence>
<feature type="active site" evidence="11">
    <location>
        <position position="446"/>
    </location>
</feature>
<dbReference type="InterPro" id="IPR016039">
    <property type="entry name" value="Thiolase-like"/>
</dbReference>
<feature type="domain" description="FAE" evidence="13">
    <location>
        <begin position="105"/>
        <end position="393"/>
    </location>
</feature>
<dbReference type="Gene3D" id="3.40.47.10">
    <property type="match status" value="1"/>
</dbReference>
<keyword evidence="6 12" id="KW-1133">Transmembrane helix</keyword>
<proteinExistence type="inferred from homology"/>
<dbReference type="EMBL" id="LSRQ01000357">
    <property type="protein sequence ID" value="OAY83316.1"/>
    <property type="molecule type" value="Genomic_DNA"/>
</dbReference>
<gene>
    <name evidence="15" type="ORF">ACMD2_19086</name>
</gene>
<comment type="subcellular location">
    <subcellularLocation>
        <location evidence="1">Membrane</location>
    </subcellularLocation>
</comment>
<dbReference type="AlphaFoldDB" id="A0A199W234"/>
<feature type="domain" description="Beta-ketoacyl-[acyl-carrier-protein] synthase III C-terminal" evidence="14">
    <location>
        <begin position="412"/>
        <end position="492"/>
    </location>
</feature>
<evidence type="ECO:0000256" key="12">
    <source>
        <dbReference type="SAM" id="Phobius"/>
    </source>
</evidence>
<comment type="pathway">
    <text evidence="2 10">Lipid metabolism; fatty acid biosynthesis.</text>
</comment>
<evidence type="ECO:0000256" key="4">
    <source>
        <dbReference type="ARBA" id="ARBA00022679"/>
    </source>
</evidence>
<accession>A0A199W234</accession>
<name>A0A199W234_ANACO</name>
<comment type="similarity">
    <text evidence="3 10">Belongs to the thiolase-like superfamily. Chalcone/stilbene synthases family.</text>
</comment>
<dbReference type="Pfam" id="PF08392">
    <property type="entry name" value="FAE1_CUT1_RppA"/>
    <property type="match status" value="1"/>
</dbReference>
<feature type="transmembrane region" description="Helical" evidence="12">
    <location>
        <begin position="83"/>
        <end position="106"/>
    </location>
</feature>
<evidence type="ECO:0000256" key="10">
    <source>
        <dbReference type="PIRNR" id="PIRNR036417"/>
    </source>
</evidence>
<dbReference type="GO" id="GO:0016020">
    <property type="term" value="C:membrane"/>
    <property type="evidence" value="ECO:0007669"/>
    <property type="project" value="UniProtKB-SubCell"/>
</dbReference>
<feature type="transmembrane region" description="Helical" evidence="12">
    <location>
        <begin position="54"/>
        <end position="71"/>
    </location>
</feature>
<dbReference type="PANTHER" id="PTHR31561">
    <property type="entry name" value="3-KETOACYL-COA SYNTHASE"/>
    <property type="match status" value="1"/>
</dbReference>
<dbReference type="SUPFAM" id="SSF53901">
    <property type="entry name" value="Thiolase-like"/>
    <property type="match status" value="2"/>
</dbReference>
<feature type="active site" evidence="11">
    <location>
        <position position="450"/>
    </location>
</feature>
<dbReference type="FunFam" id="3.40.47.10:FF:000028">
    <property type="entry name" value="3-ketoacyl-CoA synthase"/>
    <property type="match status" value="1"/>
</dbReference>
<evidence type="ECO:0000256" key="5">
    <source>
        <dbReference type="ARBA" id="ARBA00022692"/>
    </source>
</evidence>
<evidence type="ECO:0000256" key="7">
    <source>
        <dbReference type="ARBA" id="ARBA00023136"/>
    </source>
</evidence>
<dbReference type="UniPathway" id="UPA00094"/>
<evidence type="ECO:0000259" key="14">
    <source>
        <dbReference type="Pfam" id="PF08541"/>
    </source>
</evidence>
<feature type="active site" evidence="11">
    <location>
        <position position="328"/>
    </location>
</feature>
<evidence type="ECO:0000313" key="16">
    <source>
        <dbReference type="Proteomes" id="UP000092600"/>
    </source>
</evidence>
<dbReference type="Pfam" id="PF08541">
    <property type="entry name" value="ACP_syn_III_C"/>
    <property type="match status" value="1"/>
</dbReference>
<feature type="active site" evidence="11">
    <location>
        <position position="417"/>
    </location>
</feature>
<dbReference type="InterPro" id="IPR013747">
    <property type="entry name" value="ACP_syn_III_C"/>
</dbReference>
<dbReference type="Proteomes" id="UP000092600">
    <property type="component" value="Unassembled WGS sequence"/>
</dbReference>
<evidence type="ECO:0000256" key="11">
    <source>
        <dbReference type="PIRSR" id="PIRSR036417-1"/>
    </source>
</evidence>
<evidence type="ECO:0000256" key="6">
    <source>
        <dbReference type="ARBA" id="ARBA00022989"/>
    </source>
</evidence>
<organism evidence="15 16">
    <name type="scientific">Ananas comosus</name>
    <name type="common">Pineapple</name>
    <name type="synonym">Ananas ananas</name>
    <dbReference type="NCBI Taxonomy" id="4615"/>
    <lineage>
        <taxon>Eukaryota</taxon>
        <taxon>Viridiplantae</taxon>
        <taxon>Streptophyta</taxon>
        <taxon>Embryophyta</taxon>
        <taxon>Tracheophyta</taxon>
        <taxon>Spermatophyta</taxon>
        <taxon>Magnoliopsida</taxon>
        <taxon>Liliopsida</taxon>
        <taxon>Poales</taxon>
        <taxon>Bromeliaceae</taxon>
        <taxon>Bromelioideae</taxon>
        <taxon>Ananas</taxon>
    </lineage>
</organism>
<evidence type="ECO:0000313" key="15">
    <source>
        <dbReference type="EMBL" id="OAY83316.1"/>
    </source>
</evidence>
<evidence type="ECO:0000256" key="2">
    <source>
        <dbReference type="ARBA" id="ARBA00005194"/>
    </source>
</evidence>
<keyword evidence="8 10" id="KW-0012">Acyltransferase</keyword>
<keyword evidence="4 10" id="KW-0808">Transferase</keyword>
<evidence type="ECO:0000256" key="8">
    <source>
        <dbReference type="ARBA" id="ARBA00023315"/>
    </source>
</evidence>
<dbReference type="PIRSF" id="PIRSF036417">
    <property type="entry name" value="3-ktacl-CoA_syn"/>
    <property type="match status" value="1"/>
</dbReference>
<comment type="catalytic activity">
    <reaction evidence="9">
        <text>a very-long-chain acyl-CoA + malonyl-CoA + H(+) = a very-long-chain 3-oxoacyl-CoA + CO2 + CoA</text>
        <dbReference type="Rhea" id="RHEA:32727"/>
        <dbReference type="ChEBI" id="CHEBI:15378"/>
        <dbReference type="ChEBI" id="CHEBI:16526"/>
        <dbReference type="ChEBI" id="CHEBI:57287"/>
        <dbReference type="ChEBI" id="CHEBI:57384"/>
        <dbReference type="ChEBI" id="CHEBI:90725"/>
        <dbReference type="ChEBI" id="CHEBI:90736"/>
        <dbReference type="EC" id="2.3.1.199"/>
    </reaction>
</comment>
<dbReference type="STRING" id="4615.A0A199W234"/>
<sequence length="522" mass="57972">MEESSAMDRERLTAEMAFRDSSIVIKIRRRLPDFVQSVNLKYVKLGLRYGDSPAAVYLILPLVVLATAYVLSSDLIPSIKSRLAIDLATGAAAVGVVALFQTVYYLKRPRPVYLIEFACYKPDDEHKISKEGFLEMSESTGSFNGESLDFQTKITTRSGLGDETYLPPGIQARPPRLCMAEARREAEAVMFGCLDALFAAAGVDPRRDVRILVVNCSLFNPTPSLASMIVNHYRMREDIKSFNLGGMGCSAGLIAVDLAKDLLRANKNAYAVVVSTENITLNWYFGNDRSMLLSNCIFRMGGAALLLSNRRADAGRAKYRLVHTVRTHKGADDGCYGCVYQKEDARGTVGVSLARELMAVAGDALKTNITTLGPLVLPLGEQFKFLKTLFARRVLRMREVRPYIPDFRKAFEHFCVHAGGRAVLEEVERNLGLRERDMEPSKSVLHRFGNTSSSSLWYELAYAEAKGRVRRGDRVWQIGFGSGFKCNSAVWRALKDVPPLSAAGARGRCNPWADCIDSYPRK</sequence>
<evidence type="ECO:0000259" key="13">
    <source>
        <dbReference type="Pfam" id="PF08392"/>
    </source>
</evidence>
<dbReference type="CDD" id="cd00831">
    <property type="entry name" value="CHS_like"/>
    <property type="match status" value="1"/>
</dbReference>
<reference evidence="15 16" key="1">
    <citation type="journal article" date="2016" name="DNA Res.">
        <title>The draft genome of MD-2 pineapple using hybrid error correction of long reads.</title>
        <authorList>
            <person name="Redwan R.M."/>
            <person name="Saidin A."/>
            <person name="Kumar S.V."/>
        </authorList>
    </citation>
    <scope>NUCLEOTIDE SEQUENCE [LARGE SCALE GENOMIC DNA]</scope>
    <source>
        <strain evidence="16">cv. MD2</strain>
        <tissue evidence="15">Leaf</tissue>
    </source>
</reference>
<dbReference type="InterPro" id="IPR012392">
    <property type="entry name" value="3-ktacl-CoA_syn"/>
</dbReference>
<dbReference type="EC" id="2.3.1.-" evidence="10"/>
<comment type="caution">
    <text evidence="15">The sequence shown here is derived from an EMBL/GenBank/DDBJ whole genome shotgun (WGS) entry which is preliminary data.</text>
</comment>